<protein>
    <submittedName>
        <fullName evidence="1">Alpha/beta hydrolase</fullName>
    </submittedName>
</protein>
<dbReference type="AlphaFoldDB" id="A0A955HZA0"/>
<dbReference type="GO" id="GO:0016787">
    <property type="term" value="F:hydrolase activity"/>
    <property type="evidence" value="ECO:0007669"/>
    <property type="project" value="UniProtKB-KW"/>
</dbReference>
<comment type="caution">
    <text evidence="1">The sequence shown here is derived from an EMBL/GenBank/DDBJ whole genome shotgun (WGS) entry which is preliminary data.</text>
</comment>
<dbReference type="SUPFAM" id="SSF53474">
    <property type="entry name" value="alpha/beta-Hydrolases"/>
    <property type="match status" value="1"/>
</dbReference>
<sequence length="251" mass="29200">PGSGEDAYSSYNLIEYFEKKYRVLSIDYKGFHDLNEFLDFIKELSVHEKLENFVLYGFSIGGFFAQSYIRRNGMPFALILSHTSSVKSKYIKWRLSFPLKITKHVVPLIPNKLFRKVFTFLVTGLQQPGHIQDKNYKKYASPEIQWRAIEYKKRFEEPLFDKEYVESIYNLGIEAEKEELSHKSINPINSKNILILKTDNDPLSHDEGYLGKYYPLATIKTFKDTSHLTVFIQIESVIKEIDVFLSGLGGK</sequence>
<proteinExistence type="predicted"/>
<dbReference type="InterPro" id="IPR029058">
    <property type="entry name" value="AB_hydrolase_fold"/>
</dbReference>
<gene>
    <name evidence="1" type="ORF">KC622_03265</name>
</gene>
<reference evidence="1" key="2">
    <citation type="journal article" date="2021" name="Microbiome">
        <title>Successional dynamics and alternative stable states in a saline activated sludge microbial community over 9 years.</title>
        <authorList>
            <person name="Wang Y."/>
            <person name="Ye J."/>
            <person name="Ju F."/>
            <person name="Liu L."/>
            <person name="Boyd J.A."/>
            <person name="Deng Y."/>
            <person name="Parks D.H."/>
            <person name="Jiang X."/>
            <person name="Yin X."/>
            <person name="Woodcroft B.J."/>
            <person name="Tyson G.W."/>
            <person name="Hugenholtz P."/>
            <person name="Polz M.F."/>
            <person name="Zhang T."/>
        </authorList>
    </citation>
    <scope>NUCLEOTIDE SEQUENCE</scope>
    <source>
        <strain evidence="1">HKST-UBA16</strain>
    </source>
</reference>
<dbReference type="Gene3D" id="3.40.50.1820">
    <property type="entry name" value="alpha/beta hydrolase"/>
    <property type="match status" value="1"/>
</dbReference>
<keyword evidence="1" id="KW-0378">Hydrolase</keyword>
<evidence type="ECO:0000313" key="1">
    <source>
        <dbReference type="EMBL" id="MCA9375324.1"/>
    </source>
</evidence>
<reference evidence="1" key="1">
    <citation type="submission" date="2020-04" db="EMBL/GenBank/DDBJ databases">
        <authorList>
            <person name="Zhang T."/>
        </authorList>
    </citation>
    <scope>NUCLEOTIDE SEQUENCE</scope>
    <source>
        <strain evidence="1">HKST-UBA16</strain>
    </source>
</reference>
<organism evidence="1 2">
    <name type="scientific">Candidatus Dojkabacteria bacterium</name>
    <dbReference type="NCBI Taxonomy" id="2099670"/>
    <lineage>
        <taxon>Bacteria</taxon>
        <taxon>Candidatus Dojkabacteria</taxon>
    </lineage>
</organism>
<evidence type="ECO:0000313" key="2">
    <source>
        <dbReference type="Proteomes" id="UP000748332"/>
    </source>
</evidence>
<accession>A0A955HZA0</accession>
<feature type="non-terminal residue" evidence="1">
    <location>
        <position position="1"/>
    </location>
</feature>
<dbReference type="EMBL" id="JAGQLM010000146">
    <property type="protein sequence ID" value="MCA9375324.1"/>
    <property type="molecule type" value="Genomic_DNA"/>
</dbReference>
<name>A0A955HZA0_9BACT</name>
<dbReference type="Proteomes" id="UP000748332">
    <property type="component" value="Unassembled WGS sequence"/>
</dbReference>